<feature type="compositionally biased region" description="Low complexity" evidence="1">
    <location>
        <begin position="59"/>
        <end position="73"/>
    </location>
</feature>
<accession>L8GQB9</accession>
<dbReference type="KEGG" id="acan:ACA1_275580"/>
<dbReference type="STRING" id="1257118.L8GQB9"/>
<dbReference type="RefSeq" id="XP_004337397.1">
    <property type="nucleotide sequence ID" value="XM_004337349.1"/>
</dbReference>
<evidence type="ECO:0000313" key="3">
    <source>
        <dbReference type="Proteomes" id="UP000011083"/>
    </source>
</evidence>
<proteinExistence type="predicted"/>
<dbReference type="OMA" id="PYTWAVD"/>
<dbReference type="Proteomes" id="UP000011083">
    <property type="component" value="Unassembled WGS sequence"/>
</dbReference>
<evidence type="ECO:0000313" key="2">
    <source>
        <dbReference type="EMBL" id="ELR15384.1"/>
    </source>
</evidence>
<feature type="compositionally biased region" description="Acidic residues" evidence="1">
    <location>
        <begin position="83"/>
        <end position="92"/>
    </location>
</feature>
<feature type="region of interest" description="Disordered" evidence="1">
    <location>
        <begin position="59"/>
        <end position="107"/>
    </location>
</feature>
<feature type="region of interest" description="Disordered" evidence="1">
    <location>
        <begin position="178"/>
        <end position="212"/>
    </location>
</feature>
<feature type="compositionally biased region" description="Acidic residues" evidence="1">
    <location>
        <begin position="181"/>
        <end position="194"/>
    </location>
</feature>
<sequence length="445" mass="49267">MTESAFPIKHEWGGHGRGRYVVSARPIKRGEVVLEALPYALAPKLPSLTCTRCFRFHPPSSTSSPTSPSPSSSELQTSQFADVSDDEDEDEDRVGAAQVSSTSSTKLHPCSLGCGAAFYCSPAEEADDRPLHGLECVAWRRVREVGASMELTESEEAELRLVFRIAARHHRETLDHRFADDEAEAEEADDEDEDKSNKKKRKKKGMDNMQNELTEPTYDDVLRLCSNREKRPIEVRQSSFSWRVVAPLAQTSESSAGRGVAWSKYDFVELICKNLCNGFGLRGAGGQCYAYGVYPAASYFRCWPSRTGPQATEVSQFVALVDIPAGRELSLSYIDGSKPTEQRRLALSSIYFFHCMCARCETSSSTSGGKGKGGKTNNNNKKKRHKDDYVQRFVCGSCTKNNGRGVMYPVSPTHNRCNLCHRTAAVVAHQRGPKTVARPATTQQQ</sequence>
<dbReference type="PANTHER" id="PTHR12197:SF294">
    <property type="entry name" value="POTENTIAL PROTEIN LYSINE METHYLTRANSFERASE SET6"/>
    <property type="match status" value="1"/>
</dbReference>
<dbReference type="GO" id="GO:0005634">
    <property type="term" value="C:nucleus"/>
    <property type="evidence" value="ECO:0007669"/>
    <property type="project" value="TreeGrafter"/>
</dbReference>
<dbReference type="PANTHER" id="PTHR12197">
    <property type="entry name" value="HISTONE-LYSINE N-METHYLTRANSFERASE SMYD"/>
    <property type="match status" value="1"/>
</dbReference>
<feature type="region of interest" description="Disordered" evidence="1">
    <location>
        <begin position="362"/>
        <end position="384"/>
    </location>
</feature>
<name>L8GQB9_ACACF</name>
<dbReference type="EMBL" id="KB008032">
    <property type="protein sequence ID" value="ELR15384.1"/>
    <property type="molecule type" value="Genomic_DNA"/>
</dbReference>
<keyword evidence="3" id="KW-1185">Reference proteome</keyword>
<dbReference type="Gene3D" id="2.170.270.10">
    <property type="entry name" value="SET domain"/>
    <property type="match status" value="1"/>
</dbReference>
<dbReference type="AlphaFoldDB" id="L8GQB9"/>
<dbReference type="OrthoDB" id="5945798at2759"/>
<reference evidence="2 3" key="1">
    <citation type="journal article" date="2013" name="Genome Biol.">
        <title>Genome of Acanthamoeba castellanii highlights extensive lateral gene transfer and early evolution of tyrosine kinase signaling.</title>
        <authorList>
            <person name="Clarke M."/>
            <person name="Lohan A.J."/>
            <person name="Liu B."/>
            <person name="Lagkouvardos I."/>
            <person name="Roy S."/>
            <person name="Zafar N."/>
            <person name="Bertelli C."/>
            <person name="Schilde C."/>
            <person name="Kianianmomeni A."/>
            <person name="Burglin T.R."/>
            <person name="Frech C."/>
            <person name="Turcotte B."/>
            <person name="Kopec K.O."/>
            <person name="Synnott J.M."/>
            <person name="Choo C."/>
            <person name="Paponov I."/>
            <person name="Finkler A."/>
            <person name="Soon Heng Tan C."/>
            <person name="Hutchins A.P."/>
            <person name="Weinmeier T."/>
            <person name="Rattei T."/>
            <person name="Chu J.S."/>
            <person name="Gimenez G."/>
            <person name="Irimia M."/>
            <person name="Rigden D.J."/>
            <person name="Fitzpatrick D.A."/>
            <person name="Lorenzo-Morales J."/>
            <person name="Bateman A."/>
            <person name="Chiu C.H."/>
            <person name="Tang P."/>
            <person name="Hegemann P."/>
            <person name="Fromm H."/>
            <person name="Raoult D."/>
            <person name="Greub G."/>
            <person name="Miranda-Saavedra D."/>
            <person name="Chen N."/>
            <person name="Nash P."/>
            <person name="Ginger M.L."/>
            <person name="Horn M."/>
            <person name="Schaap P."/>
            <person name="Caler L."/>
            <person name="Loftus B."/>
        </authorList>
    </citation>
    <scope>NUCLEOTIDE SEQUENCE [LARGE SCALE GENOMIC DNA]</scope>
    <source>
        <strain evidence="2 3">Neff</strain>
    </source>
</reference>
<dbReference type="VEuPathDB" id="AmoebaDB:ACA1_275580"/>
<protein>
    <submittedName>
        <fullName evidence="2">Uncharacterized protein</fullName>
    </submittedName>
</protein>
<dbReference type="GeneID" id="14916034"/>
<organism evidence="2 3">
    <name type="scientific">Acanthamoeba castellanii (strain ATCC 30010 / Neff)</name>
    <dbReference type="NCBI Taxonomy" id="1257118"/>
    <lineage>
        <taxon>Eukaryota</taxon>
        <taxon>Amoebozoa</taxon>
        <taxon>Discosea</taxon>
        <taxon>Longamoebia</taxon>
        <taxon>Centramoebida</taxon>
        <taxon>Acanthamoebidae</taxon>
        <taxon>Acanthamoeba</taxon>
    </lineage>
</organism>
<gene>
    <name evidence="2" type="ORF">ACA1_275580</name>
</gene>
<evidence type="ECO:0000256" key="1">
    <source>
        <dbReference type="SAM" id="MobiDB-lite"/>
    </source>
</evidence>
<dbReference type="InterPro" id="IPR050869">
    <property type="entry name" value="H3K4_H4K5_MeTrfase"/>
</dbReference>
<dbReference type="SUPFAM" id="SSF82199">
    <property type="entry name" value="SET domain"/>
    <property type="match status" value="1"/>
</dbReference>
<dbReference type="InterPro" id="IPR046341">
    <property type="entry name" value="SET_dom_sf"/>
</dbReference>